<dbReference type="EMBL" id="LCIE01000001">
    <property type="protein sequence ID" value="KKT49873.1"/>
    <property type="molecule type" value="Genomic_DNA"/>
</dbReference>
<dbReference type="InterPro" id="IPR052339">
    <property type="entry name" value="Fe-S_Maturation_MIP18"/>
</dbReference>
<evidence type="ECO:0000313" key="2">
    <source>
        <dbReference type="EMBL" id="KKT49873.1"/>
    </source>
</evidence>
<dbReference type="PANTHER" id="PTHR42831">
    <property type="entry name" value="FE-S PROTEIN MATURATION AUXILIARY FACTOR YITW"/>
    <property type="match status" value="1"/>
</dbReference>
<feature type="domain" description="MIP18 family-like" evidence="1">
    <location>
        <begin position="6"/>
        <end position="77"/>
    </location>
</feature>
<dbReference type="Pfam" id="PF01883">
    <property type="entry name" value="FeS_assembly_P"/>
    <property type="match status" value="1"/>
</dbReference>
<organism evidence="2 3">
    <name type="scientific">Candidatus Collierbacteria bacterium GW2011_GWC2_44_18</name>
    <dbReference type="NCBI Taxonomy" id="1618392"/>
    <lineage>
        <taxon>Bacteria</taxon>
        <taxon>Candidatus Collieribacteriota</taxon>
    </lineage>
</organism>
<dbReference type="Gene3D" id="3.30.300.130">
    <property type="entry name" value="Fe-S cluster assembly (FSCA)"/>
    <property type="match status" value="1"/>
</dbReference>
<dbReference type="SUPFAM" id="SSF117916">
    <property type="entry name" value="Fe-S cluster assembly (FSCA) domain-like"/>
    <property type="match status" value="1"/>
</dbReference>
<evidence type="ECO:0000313" key="3">
    <source>
        <dbReference type="Proteomes" id="UP000034172"/>
    </source>
</evidence>
<sequence>MDSSVEDKIREALKKVIDPELGVSIVDLGLIYDVRYERGEAEIEMTLTSPGCPLAPVIDKKVREAMGKVPEVKRVTVELVWDPPWSKEAMSEELRAELGLD</sequence>
<dbReference type="InterPro" id="IPR034904">
    <property type="entry name" value="FSCA_dom_sf"/>
</dbReference>
<evidence type="ECO:0000259" key="1">
    <source>
        <dbReference type="Pfam" id="PF01883"/>
    </source>
</evidence>
<dbReference type="AlphaFoldDB" id="A0A0G1HTA2"/>
<comment type="caution">
    <text evidence="2">The sequence shown here is derived from an EMBL/GenBank/DDBJ whole genome shotgun (WGS) entry which is preliminary data.</text>
</comment>
<dbReference type="Proteomes" id="UP000034172">
    <property type="component" value="Unassembled WGS sequence"/>
</dbReference>
<dbReference type="InterPro" id="IPR002744">
    <property type="entry name" value="MIP18-like"/>
</dbReference>
<accession>A0A0G1HTA2</accession>
<protein>
    <recommendedName>
        <fullName evidence="1">MIP18 family-like domain-containing protein</fullName>
    </recommendedName>
</protein>
<name>A0A0G1HTA2_9BACT</name>
<reference evidence="2 3" key="1">
    <citation type="journal article" date="2015" name="Nature">
        <title>rRNA introns, odd ribosomes, and small enigmatic genomes across a large radiation of phyla.</title>
        <authorList>
            <person name="Brown C.T."/>
            <person name="Hug L.A."/>
            <person name="Thomas B.C."/>
            <person name="Sharon I."/>
            <person name="Castelle C.J."/>
            <person name="Singh A."/>
            <person name="Wilkins M.J."/>
            <person name="Williams K.H."/>
            <person name="Banfield J.F."/>
        </authorList>
    </citation>
    <scope>NUCLEOTIDE SEQUENCE [LARGE SCALE GENOMIC DNA]</scope>
</reference>
<dbReference type="STRING" id="1618392.UW41_C0001G0019"/>
<gene>
    <name evidence="2" type="ORF">UW41_C0001G0019</name>
</gene>
<dbReference type="PANTHER" id="PTHR42831:SF1">
    <property type="entry name" value="FE-S PROTEIN MATURATION AUXILIARY FACTOR YITW"/>
    <property type="match status" value="1"/>
</dbReference>
<proteinExistence type="predicted"/>